<sequence length="73" mass="7511">MQFFAIIALAFAATGVTACSDNNIFCAPGMGACQDPAANCAKRSVDTTFGGFANVARSALHLEKPAEAKIDAE</sequence>
<evidence type="ECO:0000313" key="3">
    <source>
        <dbReference type="Proteomes" id="UP000800036"/>
    </source>
</evidence>
<keyword evidence="1" id="KW-0732">Signal</keyword>
<feature type="chain" id="PRO_5025692935" description="Extracellular membrane protein CFEM domain-containing protein" evidence="1">
    <location>
        <begin position="19"/>
        <end position="73"/>
    </location>
</feature>
<reference evidence="2" key="1">
    <citation type="journal article" date="2020" name="Stud. Mycol.">
        <title>101 Dothideomycetes genomes: a test case for predicting lifestyles and emergence of pathogens.</title>
        <authorList>
            <person name="Haridas S."/>
            <person name="Albert R."/>
            <person name="Binder M."/>
            <person name="Bloem J."/>
            <person name="Labutti K."/>
            <person name="Salamov A."/>
            <person name="Andreopoulos B."/>
            <person name="Baker S."/>
            <person name="Barry K."/>
            <person name="Bills G."/>
            <person name="Bluhm B."/>
            <person name="Cannon C."/>
            <person name="Castanera R."/>
            <person name="Culley D."/>
            <person name="Daum C."/>
            <person name="Ezra D."/>
            <person name="Gonzalez J."/>
            <person name="Henrissat B."/>
            <person name="Kuo A."/>
            <person name="Liang C."/>
            <person name="Lipzen A."/>
            <person name="Lutzoni F."/>
            <person name="Magnuson J."/>
            <person name="Mondo S."/>
            <person name="Nolan M."/>
            <person name="Ohm R."/>
            <person name="Pangilinan J."/>
            <person name="Park H.-J."/>
            <person name="Ramirez L."/>
            <person name="Alfaro M."/>
            <person name="Sun H."/>
            <person name="Tritt A."/>
            <person name="Yoshinaga Y."/>
            <person name="Zwiers L.-H."/>
            <person name="Turgeon B."/>
            <person name="Goodwin S."/>
            <person name="Spatafora J."/>
            <person name="Crous P."/>
            <person name="Grigoriev I."/>
        </authorList>
    </citation>
    <scope>NUCLEOTIDE SEQUENCE</scope>
    <source>
        <strain evidence="2">CBS 107.79</strain>
    </source>
</reference>
<organism evidence="2 3">
    <name type="scientific">Bimuria novae-zelandiae CBS 107.79</name>
    <dbReference type="NCBI Taxonomy" id="1447943"/>
    <lineage>
        <taxon>Eukaryota</taxon>
        <taxon>Fungi</taxon>
        <taxon>Dikarya</taxon>
        <taxon>Ascomycota</taxon>
        <taxon>Pezizomycotina</taxon>
        <taxon>Dothideomycetes</taxon>
        <taxon>Pleosporomycetidae</taxon>
        <taxon>Pleosporales</taxon>
        <taxon>Massarineae</taxon>
        <taxon>Didymosphaeriaceae</taxon>
        <taxon>Bimuria</taxon>
    </lineage>
</organism>
<accession>A0A6A5VQ90</accession>
<dbReference type="EMBL" id="ML976658">
    <property type="protein sequence ID" value="KAF1979125.1"/>
    <property type="molecule type" value="Genomic_DNA"/>
</dbReference>
<dbReference type="AlphaFoldDB" id="A0A6A5VQ90"/>
<gene>
    <name evidence="2" type="ORF">BU23DRAFT_549167</name>
</gene>
<evidence type="ECO:0008006" key="4">
    <source>
        <dbReference type="Google" id="ProtNLM"/>
    </source>
</evidence>
<proteinExistence type="predicted"/>
<dbReference type="OrthoDB" id="3756476at2759"/>
<evidence type="ECO:0000313" key="2">
    <source>
        <dbReference type="EMBL" id="KAF1979125.1"/>
    </source>
</evidence>
<feature type="signal peptide" evidence="1">
    <location>
        <begin position="1"/>
        <end position="18"/>
    </location>
</feature>
<keyword evidence="3" id="KW-1185">Reference proteome</keyword>
<name>A0A6A5VQ90_9PLEO</name>
<evidence type="ECO:0000256" key="1">
    <source>
        <dbReference type="SAM" id="SignalP"/>
    </source>
</evidence>
<protein>
    <recommendedName>
        <fullName evidence="4">Extracellular membrane protein CFEM domain-containing protein</fullName>
    </recommendedName>
</protein>
<dbReference type="Proteomes" id="UP000800036">
    <property type="component" value="Unassembled WGS sequence"/>
</dbReference>